<sequence length="303" mass="32939">MIFHRIVSFCARQSRTAVSINLPRFIPVRKVSSAKSLNEEFQIQYLDGENEGIAVFAMCRPKAKNAFSKKMVQSFAEAVEVIKFDKQIRTLIVRSAVPGIFCAGADLKERVTMSPEEVGPFVSSLRSMVTEIHHLPMPTIAAMDGAALGGGLELALACDMRIASTNAKMGLVETRLAIIPGGGGTQRLPRIVGPSIAKELIFTARVIDGAQAGKIGLVNHAVEQNETGDAAYLRAEELAREIASQGPVALRMAKVAINRGIEVDLDSGSKFEEAFYAQIIPTKDRLEGLRAFKEKRPPKYIGE</sequence>
<keyword evidence="3" id="KW-0809">Transit peptide</keyword>
<dbReference type="EC" id="4.2.1.18" evidence="8"/>
<dbReference type="InterPro" id="IPR014748">
    <property type="entry name" value="Enoyl-CoA_hydra_C"/>
</dbReference>
<dbReference type="Gene3D" id="1.10.12.10">
    <property type="entry name" value="Lyase 2-enoyl-coa Hydratase, Chain A, domain 2"/>
    <property type="match status" value="1"/>
</dbReference>
<dbReference type="PANTHER" id="PTHR11941">
    <property type="entry name" value="ENOYL-COA HYDRATASE-RELATED"/>
    <property type="match status" value="1"/>
</dbReference>
<dbReference type="AlphaFoldDB" id="A0A812EMZ5"/>
<evidence type="ECO:0000256" key="5">
    <source>
        <dbReference type="ARBA" id="ARBA00023128"/>
    </source>
</evidence>
<evidence type="ECO:0000256" key="3">
    <source>
        <dbReference type="ARBA" id="ARBA00022946"/>
    </source>
</evidence>
<keyword evidence="4" id="KW-0007">Acetylation</keyword>
<proteinExistence type="inferred from homology"/>
<dbReference type="InterPro" id="IPR018376">
    <property type="entry name" value="Enoyl-CoA_hyd/isom_CS"/>
</dbReference>
<evidence type="ECO:0000256" key="2">
    <source>
        <dbReference type="ARBA" id="ARBA00005254"/>
    </source>
</evidence>
<reference evidence="8" key="1">
    <citation type="submission" date="2021-01" db="EMBL/GenBank/DDBJ databases">
        <authorList>
            <person name="Li R."/>
            <person name="Bekaert M."/>
        </authorList>
    </citation>
    <scope>NUCLEOTIDE SEQUENCE</scope>
    <source>
        <strain evidence="8">Farmed</strain>
    </source>
</reference>
<dbReference type="InterPro" id="IPR029045">
    <property type="entry name" value="ClpP/crotonase-like_dom_sf"/>
</dbReference>
<keyword evidence="6 8" id="KW-0456">Lyase</keyword>
<dbReference type="GO" id="GO:0004300">
    <property type="term" value="F:enoyl-CoA hydratase activity"/>
    <property type="evidence" value="ECO:0007669"/>
    <property type="project" value="UniProtKB-ARBA"/>
</dbReference>
<dbReference type="OrthoDB" id="410701at2759"/>
<evidence type="ECO:0000256" key="1">
    <source>
        <dbReference type="ARBA" id="ARBA00004173"/>
    </source>
</evidence>
<dbReference type="Proteomes" id="UP000597762">
    <property type="component" value="Unassembled WGS sequence"/>
</dbReference>
<dbReference type="GO" id="GO:0004490">
    <property type="term" value="F:methylglutaconyl-CoA hydratase activity"/>
    <property type="evidence" value="ECO:0007669"/>
    <property type="project" value="UniProtKB-EC"/>
</dbReference>
<protein>
    <submittedName>
        <fullName evidence="8">AUH</fullName>
        <ecNumber evidence="8">4.2.1.18</ecNumber>
    </submittedName>
</protein>
<comment type="subcellular location">
    <subcellularLocation>
        <location evidence="1">Mitochondrion</location>
    </subcellularLocation>
</comment>
<dbReference type="FunFam" id="1.10.12.10:FF:000001">
    <property type="entry name" value="Probable enoyl-CoA hydratase, mitochondrial"/>
    <property type="match status" value="1"/>
</dbReference>
<organism evidence="8 9">
    <name type="scientific">Acanthosepion pharaonis</name>
    <name type="common">Pharaoh cuttlefish</name>
    <name type="synonym">Sepia pharaonis</name>
    <dbReference type="NCBI Taxonomy" id="158019"/>
    <lineage>
        <taxon>Eukaryota</taxon>
        <taxon>Metazoa</taxon>
        <taxon>Spiralia</taxon>
        <taxon>Lophotrochozoa</taxon>
        <taxon>Mollusca</taxon>
        <taxon>Cephalopoda</taxon>
        <taxon>Coleoidea</taxon>
        <taxon>Decapodiformes</taxon>
        <taxon>Sepiida</taxon>
        <taxon>Sepiina</taxon>
        <taxon>Sepiidae</taxon>
        <taxon>Acanthosepion</taxon>
    </lineage>
</organism>
<dbReference type="GO" id="GO:0005739">
    <property type="term" value="C:mitochondrion"/>
    <property type="evidence" value="ECO:0007669"/>
    <property type="project" value="UniProtKB-SubCell"/>
</dbReference>
<evidence type="ECO:0000256" key="7">
    <source>
        <dbReference type="RuleBase" id="RU003707"/>
    </source>
</evidence>
<evidence type="ECO:0000313" key="8">
    <source>
        <dbReference type="EMBL" id="CAE1329263.1"/>
    </source>
</evidence>
<comment type="caution">
    <text evidence="8">The sequence shown here is derived from an EMBL/GenBank/DDBJ whole genome shotgun (WGS) entry which is preliminary data.</text>
</comment>
<name>A0A812EMZ5_ACAPH</name>
<evidence type="ECO:0000313" key="9">
    <source>
        <dbReference type="Proteomes" id="UP000597762"/>
    </source>
</evidence>
<dbReference type="FunFam" id="3.90.226.10:FF:000022">
    <property type="entry name" value="methylglutaconyl-CoA hydratase, mitochondrial isoform X1"/>
    <property type="match status" value="1"/>
</dbReference>
<dbReference type="GO" id="GO:0006635">
    <property type="term" value="P:fatty acid beta-oxidation"/>
    <property type="evidence" value="ECO:0007669"/>
    <property type="project" value="TreeGrafter"/>
</dbReference>
<dbReference type="InterPro" id="IPR001753">
    <property type="entry name" value="Enoyl-CoA_hydra/iso"/>
</dbReference>
<dbReference type="Pfam" id="PF00378">
    <property type="entry name" value="ECH_1"/>
    <property type="match status" value="1"/>
</dbReference>
<gene>
    <name evidence="8" type="ORF">SPHA_78746</name>
</gene>
<dbReference type="PANTHER" id="PTHR11941:SF171">
    <property type="entry name" value="SD19268P"/>
    <property type="match status" value="1"/>
</dbReference>
<accession>A0A812EMZ5</accession>
<dbReference type="GO" id="GO:0003723">
    <property type="term" value="F:RNA binding"/>
    <property type="evidence" value="ECO:0007669"/>
    <property type="project" value="UniProtKB-ARBA"/>
</dbReference>
<dbReference type="CDD" id="cd06558">
    <property type="entry name" value="crotonase-like"/>
    <property type="match status" value="1"/>
</dbReference>
<keyword evidence="9" id="KW-1185">Reference proteome</keyword>
<keyword evidence="5" id="KW-0496">Mitochondrion</keyword>
<evidence type="ECO:0000256" key="6">
    <source>
        <dbReference type="ARBA" id="ARBA00023239"/>
    </source>
</evidence>
<comment type="similarity">
    <text evidence="2 7">Belongs to the enoyl-CoA hydratase/isomerase family.</text>
</comment>
<dbReference type="EMBL" id="CAHIKZ030005551">
    <property type="protein sequence ID" value="CAE1329263.1"/>
    <property type="molecule type" value="Genomic_DNA"/>
</dbReference>
<dbReference type="SUPFAM" id="SSF52096">
    <property type="entry name" value="ClpP/crotonase"/>
    <property type="match status" value="1"/>
</dbReference>
<dbReference type="Gene3D" id="3.90.226.10">
    <property type="entry name" value="2-enoyl-CoA Hydratase, Chain A, domain 1"/>
    <property type="match status" value="1"/>
</dbReference>
<dbReference type="PROSITE" id="PS00166">
    <property type="entry name" value="ENOYL_COA_HYDRATASE"/>
    <property type="match status" value="1"/>
</dbReference>
<evidence type="ECO:0000256" key="4">
    <source>
        <dbReference type="ARBA" id="ARBA00022990"/>
    </source>
</evidence>